<reference evidence="2 3" key="1">
    <citation type="journal article" date="2015" name="Genome Biol. Evol.">
        <title>Comparative Genomics of a Bacterivorous Green Alga Reveals Evolutionary Causalities and Consequences of Phago-Mixotrophic Mode of Nutrition.</title>
        <authorList>
            <person name="Burns J.A."/>
            <person name="Paasch A."/>
            <person name="Narechania A."/>
            <person name="Kim E."/>
        </authorList>
    </citation>
    <scope>NUCLEOTIDE SEQUENCE [LARGE SCALE GENOMIC DNA]</scope>
    <source>
        <strain evidence="2 3">PLY_AMNH</strain>
    </source>
</reference>
<feature type="region of interest" description="Disordered" evidence="1">
    <location>
        <begin position="74"/>
        <end position="100"/>
    </location>
</feature>
<keyword evidence="3" id="KW-1185">Reference proteome</keyword>
<protein>
    <submittedName>
        <fullName evidence="2">Uncharacterized protein</fullName>
    </submittedName>
</protein>
<sequence length="150" mass="15547">MRTQALQDAGMPSDGSRFGPVCPYAVPPGDSGTRFTQAAASAVPVRRVSPGALYEHGAVGMTLGVLSVVGPAVRGDTDSFDDDATNEGDRPRQQLGCGRPPFGLVPRHVASQGLLVSGHQFPKLEHTATGSADVFGGRCAGIHLGWCRHG</sequence>
<evidence type="ECO:0000313" key="3">
    <source>
        <dbReference type="Proteomes" id="UP001190700"/>
    </source>
</evidence>
<proteinExistence type="predicted"/>
<dbReference type="EMBL" id="LGRX02006844">
    <property type="protein sequence ID" value="KAK3275988.1"/>
    <property type="molecule type" value="Genomic_DNA"/>
</dbReference>
<accession>A0AAE0L8I1</accession>
<evidence type="ECO:0000313" key="2">
    <source>
        <dbReference type="EMBL" id="KAK3275988.1"/>
    </source>
</evidence>
<feature type="region of interest" description="Disordered" evidence="1">
    <location>
        <begin position="1"/>
        <end position="20"/>
    </location>
</feature>
<dbReference type="Proteomes" id="UP001190700">
    <property type="component" value="Unassembled WGS sequence"/>
</dbReference>
<gene>
    <name evidence="2" type="ORF">CYMTET_15916</name>
</gene>
<dbReference type="AlphaFoldDB" id="A0AAE0L8I1"/>
<organism evidence="2 3">
    <name type="scientific">Cymbomonas tetramitiformis</name>
    <dbReference type="NCBI Taxonomy" id="36881"/>
    <lineage>
        <taxon>Eukaryota</taxon>
        <taxon>Viridiplantae</taxon>
        <taxon>Chlorophyta</taxon>
        <taxon>Pyramimonadophyceae</taxon>
        <taxon>Pyramimonadales</taxon>
        <taxon>Pyramimonadaceae</taxon>
        <taxon>Cymbomonas</taxon>
    </lineage>
</organism>
<evidence type="ECO:0000256" key="1">
    <source>
        <dbReference type="SAM" id="MobiDB-lite"/>
    </source>
</evidence>
<name>A0AAE0L8I1_9CHLO</name>
<comment type="caution">
    <text evidence="2">The sequence shown here is derived from an EMBL/GenBank/DDBJ whole genome shotgun (WGS) entry which is preliminary data.</text>
</comment>